<dbReference type="PANTHER" id="PTHR30290">
    <property type="entry name" value="PERIPLASMIC BINDING COMPONENT OF ABC TRANSPORTER"/>
    <property type="match status" value="1"/>
</dbReference>
<dbReference type="FunFam" id="3.40.190.10:FF:000094">
    <property type="entry name" value="Glutathione ABC transporter substrate-binding protein GsiB"/>
    <property type="match status" value="1"/>
</dbReference>
<proteinExistence type="inferred from homology"/>
<protein>
    <recommendedName>
        <fullName evidence="4">Glutathione-binding protein GsiB</fullName>
    </recommendedName>
</protein>
<evidence type="ECO:0000259" key="9">
    <source>
        <dbReference type="Pfam" id="PF00496"/>
    </source>
</evidence>
<evidence type="ECO:0000313" key="10">
    <source>
        <dbReference type="EMBL" id="SCC01516.1"/>
    </source>
</evidence>
<keyword evidence="7" id="KW-0574">Periplasm</keyword>
<evidence type="ECO:0000313" key="11">
    <source>
        <dbReference type="Proteomes" id="UP000198975"/>
    </source>
</evidence>
<dbReference type="Pfam" id="PF00496">
    <property type="entry name" value="SBP_bac_5"/>
    <property type="match status" value="1"/>
</dbReference>
<evidence type="ECO:0000256" key="3">
    <source>
        <dbReference type="ARBA" id="ARBA00005695"/>
    </source>
</evidence>
<gene>
    <name evidence="10" type="ORF">GA0061071_104107</name>
</gene>
<dbReference type="GO" id="GO:0030288">
    <property type="term" value="C:outer membrane-bounded periplasmic space"/>
    <property type="evidence" value="ECO:0007669"/>
    <property type="project" value="TreeGrafter"/>
</dbReference>
<dbReference type="CDD" id="cd08499">
    <property type="entry name" value="PBP2_Ylib_like"/>
    <property type="match status" value="1"/>
</dbReference>
<dbReference type="GO" id="GO:1904680">
    <property type="term" value="F:peptide transmembrane transporter activity"/>
    <property type="evidence" value="ECO:0007669"/>
    <property type="project" value="TreeGrafter"/>
</dbReference>
<dbReference type="InterPro" id="IPR000914">
    <property type="entry name" value="SBP_5_dom"/>
</dbReference>
<evidence type="ECO:0000256" key="8">
    <source>
        <dbReference type="SAM" id="SignalP"/>
    </source>
</evidence>
<evidence type="ECO:0000256" key="6">
    <source>
        <dbReference type="ARBA" id="ARBA00022729"/>
    </source>
</evidence>
<dbReference type="InterPro" id="IPR039424">
    <property type="entry name" value="SBP_5"/>
</dbReference>
<dbReference type="NCBIfam" id="NF011942">
    <property type="entry name" value="PRK15413.1"/>
    <property type="match status" value="1"/>
</dbReference>
<dbReference type="RefSeq" id="WP_088237147.1">
    <property type="nucleotide sequence ID" value="NZ_FMAY01000004.1"/>
</dbReference>
<evidence type="ECO:0000256" key="5">
    <source>
        <dbReference type="ARBA" id="ARBA00022448"/>
    </source>
</evidence>
<dbReference type="InterPro" id="IPR030678">
    <property type="entry name" value="Peptide/Ni-bd"/>
</dbReference>
<dbReference type="OrthoDB" id="9801912at2"/>
<keyword evidence="11" id="KW-1185">Reference proteome</keyword>
<accession>A0A1C4B3S8</accession>
<organism evidence="10 11">
    <name type="scientific">Kosakonia oryzendophytica</name>
    <dbReference type="NCBI Taxonomy" id="1005665"/>
    <lineage>
        <taxon>Bacteria</taxon>
        <taxon>Pseudomonadati</taxon>
        <taxon>Pseudomonadota</taxon>
        <taxon>Gammaproteobacteria</taxon>
        <taxon>Enterobacterales</taxon>
        <taxon>Enterobacteriaceae</taxon>
        <taxon>Kosakonia</taxon>
    </lineage>
</organism>
<keyword evidence="6 8" id="KW-0732">Signal</keyword>
<feature type="domain" description="Solute-binding protein family 5" evidence="9">
    <location>
        <begin position="71"/>
        <end position="429"/>
    </location>
</feature>
<dbReference type="AlphaFoldDB" id="A0A1C4B3S8"/>
<dbReference type="GO" id="GO:0042938">
    <property type="term" value="P:dipeptide transport"/>
    <property type="evidence" value="ECO:0007669"/>
    <property type="project" value="TreeGrafter"/>
</dbReference>
<dbReference type="GO" id="GO:0043190">
    <property type="term" value="C:ATP-binding cassette (ABC) transporter complex"/>
    <property type="evidence" value="ECO:0007669"/>
    <property type="project" value="InterPro"/>
</dbReference>
<dbReference type="Proteomes" id="UP000198975">
    <property type="component" value="Unassembled WGS sequence"/>
</dbReference>
<comment type="subcellular location">
    <subcellularLocation>
        <location evidence="2">Periplasm</location>
    </subcellularLocation>
</comment>
<dbReference type="EMBL" id="FMAY01000004">
    <property type="protein sequence ID" value="SCC01516.1"/>
    <property type="molecule type" value="Genomic_DNA"/>
</dbReference>
<feature type="signal peptide" evidence="8">
    <location>
        <begin position="1"/>
        <end position="26"/>
    </location>
</feature>
<dbReference type="Gene3D" id="3.10.105.10">
    <property type="entry name" value="Dipeptide-binding Protein, Domain 3"/>
    <property type="match status" value="1"/>
</dbReference>
<comment type="function">
    <text evidence="1">Part of the ABC transporter complex GsiABCD involved in glutathione import. Binds glutathione.</text>
</comment>
<reference evidence="11" key="1">
    <citation type="submission" date="2016-08" db="EMBL/GenBank/DDBJ databases">
        <authorList>
            <person name="Varghese N."/>
            <person name="Submissions Spin"/>
        </authorList>
    </citation>
    <scope>NUCLEOTIDE SEQUENCE [LARGE SCALE GENOMIC DNA]</scope>
    <source>
        <strain evidence="11">REICA_082</strain>
    </source>
</reference>
<sequence>MTQCVSRNGLVALGVISMLIAAPVLAAKDVVVAVGSNFTTLDPYDANDTLSQAVAKSFYQGLFGLDKEMKLENVLAKSYTVSDDGLVYTITLRQGVKFQDGTDFDAAAVKANLDRASNPANSLKRYNLYKNIDKTEVVDPSTVKITLKQPFSAFINILAHPATAMISPAALKKYGDDIGFHPVGTGPYAFEAWNQTDYVKVKKFAGYWQKGLPKLDSITWRPVVDNNTRAAMLQTGEAQFAFPIPYEQAEILKRNSTLELVASPSIMQRYISMNVTQKPFDNPKVRQAINYAINRQALVKVAFAGYATPATGVVPPTIAYSQDYPAWPYDPAKARELLKEAGYPQGFSTTLWSSHNHSTAQKVLQFTQQQLAQVGIKVQVTAMDAGQRAAEVEGKGQKESGVRMFYTGWSASTGEADWALSPLFASWNWPPTQFNTAFYRNPQVDKDFTDALKTTSTETKARLYKQAQDIIWQDSPWVPLVVEKLVSAHNKKLTGFYIMPDTGFSFDDADLQP</sequence>
<evidence type="ECO:0000256" key="4">
    <source>
        <dbReference type="ARBA" id="ARBA00017393"/>
    </source>
</evidence>
<dbReference type="PANTHER" id="PTHR30290:SF32">
    <property type="entry name" value="GLUTATHIONE-BINDING PROTEIN GSIB"/>
    <property type="match status" value="1"/>
</dbReference>
<dbReference type="Gene3D" id="3.40.190.10">
    <property type="entry name" value="Periplasmic binding protein-like II"/>
    <property type="match status" value="1"/>
</dbReference>
<dbReference type="PIRSF" id="PIRSF002741">
    <property type="entry name" value="MppA"/>
    <property type="match status" value="1"/>
</dbReference>
<feature type="chain" id="PRO_5008689081" description="Glutathione-binding protein GsiB" evidence="8">
    <location>
        <begin position="27"/>
        <end position="513"/>
    </location>
</feature>
<keyword evidence="5" id="KW-0813">Transport</keyword>
<dbReference type="SUPFAM" id="SSF53850">
    <property type="entry name" value="Periplasmic binding protein-like II"/>
    <property type="match status" value="1"/>
</dbReference>
<comment type="similarity">
    <text evidence="3">Belongs to the bacterial solute-binding protein 5 family.</text>
</comment>
<evidence type="ECO:0000256" key="2">
    <source>
        <dbReference type="ARBA" id="ARBA00004418"/>
    </source>
</evidence>
<dbReference type="FunFam" id="3.10.105.10:FF:000003">
    <property type="entry name" value="Glutathione ABC transporter substrate-binding protein GsiB"/>
    <property type="match status" value="1"/>
</dbReference>
<evidence type="ECO:0000256" key="1">
    <source>
        <dbReference type="ARBA" id="ARBA00003489"/>
    </source>
</evidence>
<name>A0A1C4B3S8_9ENTR</name>
<evidence type="ECO:0000256" key="7">
    <source>
        <dbReference type="ARBA" id="ARBA00022764"/>
    </source>
</evidence>
<dbReference type="Gene3D" id="3.90.76.10">
    <property type="entry name" value="Dipeptide-binding Protein, Domain 1"/>
    <property type="match status" value="1"/>
</dbReference>